<feature type="transmembrane region" description="Helical" evidence="10">
    <location>
        <begin position="180"/>
        <end position="204"/>
    </location>
</feature>
<dbReference type="GO" id="GO:0030148">
    <property type="term" value="P:sphingolipid biosynthetic process"/>
    <property type="evidence" value="ECO:0007669"/>
    <property type="project" value="TreeGrafter"/>
</dbReference>
<dbReference type="GO" id="GO:0042761">
    <property type="term" value="P:very long-chain fatty acid biosynthetic process"/>
    <property type="evidence" value="ECO:0007669"/>
    <property type="project" value="TreeGrafter"/>
</dbReference>
<dbReference type="GO" id="GO:0019367">
    <property type="term" value="P:fatty acid elongation, saturated fatty acid"/>
    <property type="evidence" value="ECO:0007669"/>
    <property type="project" value="TreeGrafter"/>
</dbReference>
<keyword evidence="9 10" id="KW-0275">Fatty acid biosynthesis</keyword>
<feature type="transmembrane region" description="Helical" evidence="10">
    <location>
        <begin position="90"/>
        <end position="109"/>
    </location>
</feature>
<comment type="caution">
    <text evidence="11">The sequence shown here is derived from an EMBL/GenBank/DDBJ whole genome shotgun (WGS) entry which is preliminary data.</text>
</comment>
<feature type="transmembrane region" description="Helical" evidence="10">
    <location>
        <begin position="12"/>
        <end position="33"/>
    </location>
</feature>
<keyword evidence="8 10" id="KW-0472">Membrane</keyword>
<gene>
    <name evidence="11" type="primary">ELOVL4_0</name>
    <name evidence="11" type="ORF">Bhyg_13822</name>
</gene>
<dbReference type="GO" id="GO:0009922">
    <property type="term" value="F:fatty acid elongase activity"/>
    <property type="evidence" value="ECO:0007669"/>
    <property type="project" value="UniProtKB-EC"/>
</dbReference>
<evidence type="ECO:0000313" key="11">
    <source>
        <dbReference type="EMBL" id="KAJ6635237.1"/>
    </source>
</evidence>
<comment type="catalytic activity">
    <reaction evidence="10">
        <text>a very-long-chain acyl-CoA + malonyl-CoA + H(+) = a very-long-chain 3-oxoacyl-CoA + CO2 + CoA</text>
        <dbReference type="Rhea" id="RHEA:32727"/>
        <dbReference type="ChEBI" id="CHEBI:15378"/>
        <dbReference type="ChEBI" id="CHEBI:16526"/>
        <dbReference type="ChEBI" id="CHEBI:57287"/>
        <dbReference type="ChEBI" id="CHEBI:57384"/>
        <dbReference type="ChEBI" id="CHEBI:90725"/>
        <dbReference type="ChEBI" id="CHEBI:90736"/>
        <dbReference type="EC" id="2.3.1.199"/>
    </reaction>
</comment>
<comment type="subcellular location">
    <subcellularLocation>
        <location evidence="1">Membrane</location>
        <topology evidence="1">Multi-pass membrane protein</topology>
    </subcellularLocation>
</comment>
<dbReference type="EMBL" id="WJQU01000004">
    <property type="protein sequence ID" value="KAJ6635237.1"/>
    <property type="molecule type" value="Genomic_DNA"/>
</dbReference>
<organism evidence="11 12">
    <name type="scientific">Pseudolycoriella hygida</name>
    <dbReference type="NCBI Taxonomy" id="35572"/>
    <lineage>
        <taxon>Eukaryota</taxon>
        <taxon>Metazoa</taxon>
        <taxon>Ecdysozoa</taxon>
        <taxon>Arthropoda</taxon>
        <taxon>Hexapoda</taxon>
        <taxon>Insecta</taxon>
        <taxon>Pterygota</taxon>
        <taxon>Neoptera</taxon>
        <taxon>Endopterygota</taxon>
        <taxon>Diptera</taxon>
        <taxon>Nematocera</taxon>
        <taxon>Sciaroidea</taxon>
        <taxon>Sciaridae</taxon>
        <taxon>Pseudolycoriella</taxon>
    </lineage>
</organism>
<evidence type="ECO:0000256" key="9">
    <source>
        <dbReference type="ARBA" id="ARBA00023160"/>
    </source>
</evidence>
<dbReference type="OrthoDB" id="434092at2759"/>
<evidence type="ECO:0000256" key="2">
    <source>
        <dbReference type="ARBA" id="ARBA00022516"/>
    </source>
</evidence>
<keyword evidence="3 10" id="KW-0808">Transferase</keyword>
<dbReference type="Pfam" id="PF01151">
    <property type="entry name" value="ELO"/>
    <property type="match status" value="1"/>
</dbReference>
<dbReference type="Proteomes" id="UP001151699">
    <property type="component" value="Chromosome C"/>
</dbReference>
<dbReference type="GO" id="GO:0034625">
    <property type="term" value="P:fatty acid elongation, monounsaturated fatty acid"/>
    <property type="evidence" value="ECO:0007669"/>
    <property type="project" value="TreeGrafter"/>
</dbReference>
<accession>A0A9Q0MNS6</accession>
<dbReference type="PANTHER" id="PTHR11157">
    <property type="entry name" value="FATTY ACID ACYL TRANSFERASE-RELATED"/>
    <property type="match status" value="1"/>
</dbReference>
<feature type="transmembrane region" description="Helical" evidence="10">
    <location>
        <begin position="157"/>
        <end position="174"/>
    </location>
</feature>
<dbReference type="InterPro" id="IPR002076">
    <property type="entry name" value="ELO_fam"/>
</dbReference>
<protein>
    <recommendedName>
        <fullName evidence="10">Elongation of very long chain fatty acids protein</fullName>
        <ecNumber evidence="10">2.3.1.199</ecNumber>
    </recommendedName>
    <alternativeName>
        <fullName evidence="10">Very-long-chain 3-oxoacyl-CoA synthase</fullName>
    </alternativeName>
</protein>
<keyword evidence="6 10" id="KW-1133">Transmembrane helix</keyword>
<dbReference type="InterPro" id="IPR030457">
    <property type="entry name" value="ELO_CS"/>
</dbReference>
<dbReference type="PROSITE" id="PS01188">
    <property type="entry name" value="ELO"/>
    <property type="match status" value="1"/>
</dbReference>
<evidence type="ECO:0000256" key="10">
    <source>
        <dbReference type="RuleBase" id="RU361115"/>
    </source>
</evidence>
<name>A0A9Q0MNS6_9DIPT</name>
<keyword evidence="5 10" id="KW-0276">Fatty acid metabolism</keyword>
<keyword evidence="2 10" id="KW-0444">Lipid biosynthesis</keyword>
<evidence type="ECO:0000256" key="7">
    <source>
        <dbReference type="ARBA" id="ARBA00023098"/>
    </source>
</evidence>
<dbReference type="GO" id="GO:0005789">
    <property type="term" value="C:endoplasmic reticulum membrane"/>
    <property type="evidence" value="ECO:0007669"/>
    <property type="project" value="TreeGrafter"/>
</dbReference>
<evidence type="ECO:0000256" key="1">
    <source>
        <dbReference type="ARBA" id="ARBA00004141"/>
    </source>
</evidence>
<evidence type="ECO:0000256" key="5">
    <source>
        <dbReference type="ARBA" id="ARBA00022832"/>
    </source>
</evidence>
<evidence type="ECO:0000256" key="8">
    <source>
        <dbReference type="ARBA" id="ARBA00023136"/>
    </source>
</evidence>
<dbReference type="GO" id="GO:0034626">
    <property type="term" value="P:fatty acid elongation, polyunsaturated fatty acid"/>
    <property type="evidence" value="ECO:0007669"/>
    <property type="project" value="TreeGrafter"/>
</dbReference>
<keyword evidence="7 10" id="KW-0443">Lipid metabolism</keyword>
<evidence type="ECO:0000256" key="6">
    <source>
        <dbReference type="ARBA" id="ARBA00022989"/>
    </source>
</evidence>
<feature type="transmembrane region" description="Helical" evidence="10">
    <location>
        <begin position="64"/>
        <end position="83"/>
    </location>
</feature>
<dbReference type="PANTHER" id="PTHR11157:SF116">
    <property type="entry name" value="ELONGATION OF VERY LONG CHAIN FATTY ACIDS PROTEIN-RELATED"/>
    <property type="match status" value="1"/>
</dbReference>
<sequence length="213" mass="25290">MSKREPYSLQGVIIFYDLIQIILNTALFAYALYGWYNYKPDFNFACEPVDWGNSKIAIKQAESIYYFYLLKLLDLCDTVFFVLKKKTRQISFLHVYHHLGVVFFTYKSMGWSPGGHFIIVGLFNCFIHAIMYTYYLVSAYKPELKDNIRIKKSVTRMQMIQFLLLIFFFARPLMSSDCALPKFFLLEIVLQNVVLFCLFANFYYKNYHVKKVE</sequence>
<proteinExistence type="inferred from homology"/>
<evidence type="ECO:0000256" key="4">
    <source>
        <dbReference type="ARBA" id="ARBA00022692"/>
    </source>
</evidence>
<dbReference type="EC" id="2.3.1.199" evidence="10"/>
<feature type="transmembrane region" description="Helical" evidence="10">
    <location>
        <begin position="115"/>
        <end position="137"/>
    </location>
</feature>
<keyword evidence="12" id="KW-1185">Reference proteome</keyword>
<keyword evidence="4 10" id="KW-0812">Transmembrane</keyword>
<reference evidence="11" key="1">
    <citation type="submission" date="2022-07" db="EMBL/GenBank/DDBJ databases">
        <authorList>
            <person name="Trinca V."/>
            <person name="Uliana J.V.C."/>
            <person name="Torres T.T."/>
            <person name="Ward R.J."/>
            <person name="Monesi N."/>
        </authorList>
    </citation>
    <scope>NUCLEOTIDE SEQUENCE</scope>
    <source>
        <strain evidence="11">HSMRA1968</strain>
        <tissue evidence="11">Whole embryos</tissue>
    </source>
</reference>
<evidence type="ECO:0000313" key="12">
    <source>
        <dbReference type="Proteomes" id="UP001151699"/>
    </source>
</evidence>
<dbReference type="AlphaFoldDB" id="A0A9Q0MNS6"/>
<comment type="similarity">
    <text evidence="10">Belongs to the ELO family.</text>
</comment>
<evidence type="ECO:0000256" key="3">
    <source>
        <dbReference type="ARBA" id="ARBA00022679"/>
    </source>
</evidence>